<comment type="caution">
    <text evidence="2">The sequence shown here is derived from an EMBL/GenBank/DDBJ whole genome shotgun (WGS) entry which is preliminary data.</text>
</comment>
<accession>A0A833H0I0</accession>
<feature type="transmembrane region" description="Helical" evidence="1">
    <location>
        <begin position="12"/>
        <end position="31"/>
    </location>
</feature>
<sequence length="150" mass="17321">MRHKNQSCPLHFTLHGAVHFALLLFLSVPLVRCTSPENRLTDEAMRYDFFNTEDGIRIVGRAAMPEGSLSESYEDRKARCIDAARQHANSKWLGLTEKAIELQTLWHHRLQKGARGPWQRCFDEATMLRYIPAGESCSVVMLYKCDPRDW</sequence>
<dbReference type="AlphaFoldDB" id="A0A833H0I0"/>
<evidence type="ECO:0000313" key="2">
    <source>
        <dbReference type="EMBL" id="KAB2931768.1"/>
    </source>
</evidence>
<dbReference type="EMBL" id="WBUI01000012">
    <property type="protein sequence ID" value="KAB2931768.1"/>
    <property type="molecule type" value="Genomic_DNA"/>
</dbReference>
<evidence type="ECO:0000256" key="1">
    <source>
        <dbReference type="SAM" id="Phobius"/>
    </source>
</evidence>
<dbReference type="Proteomes" id="UP000460298">
    <property type="component" value="Unassembled WGS sequence"/>
</dbReference>
<keyword evidence="1" id="KW-1133">Transmembrane helix</keyword>
<evidence type="ECO:0000313" key="3">
    <source>
        <dbReference type="Proteomes" id="UP000460298"/>
    </source>
</evidence>
<protein>
    <submittedName>
        <fullName evidence="2">Uncharacterized protein</fullName>
    </submittedName>
</protein>
<gene>
    <name evidence="2" type="ORF">F9K24_12610</name>
</gene>
<proteinExistence type="predicted"/>
<keyword evidence="1" id="KW-0472">Membrane</keyword>
<name>A0A833H0I0_9LEPT</name>
<organism evidence="2 3">
    <name type="scientific">Leptonema illini</name>
    <dbReference type="NCBI Taxonomy" id="183"/>
    <lineage>
        <taxon>Bacteria</taxon>
        <taxon>Pseudomonadati</taxon>
        <taxon>Spirochaetota</taxon>
        <taxon>Spirochaetia</taxon>
        <taxon>Leptospirales</taxon>
        <taxon>Leptospiraceae</taxon>
        <taxon>Leptonema</taxon>
    </lineage>
</organism>
<reference evidence="2 3" key="1">
    <citation type="submission" date="2019-10" db="EMBL/GenBank/DDBJ databases">
        <title>Extracellular Electron Transfer in a Candidatus Methanoperedens spp. Enrichment Culture.</title>
        <authorList>
            <person name="Berger S."/>
            <person name="Rangel Shaw D."/>
            <person name="Berben T."/>
            <person name="In 'T Zandt M."/>
            <person name="Frank J."/>
            <person name="Reimann J."/>
            <person name="Jetten M.S.M."/>
            <person name="Welte C.U."/>
        </authorList>
    </citation>
    <scope>NUCLEOTIDE SEQUENCE [LARGE SCALE GENOMIC DNA]</scope>
    <source>
        <strain evidence="2">SB12</strain>
    </source>
</reference>
<keyword evidence="1" id="KW-0812">Transmembrane</keyword>